<name>A0ACC3AH54_9EURO</name>
<gene>
    <name evidence="1" type="ORF">H2198_001619</name>
</gene>
<dbReference type="Proteomes" id="UP001172386">
    <property type="component" value="Unassembled WGS sequence"/>
</dbReference>
<protein>
    <submittedName>
        <fullName evidence="1">Uncharacterized protein</fullName>
    </submittedName>
</protein>
<dbReference type="EMBL" id="JAPDRQ010000018">
    <property type="protein sequence ID" value="KAJ9662077.1"/>
    <property type="molecule type" value="Genomic_DNA"/>
</dbReference>
<organism evidence="1 2">
    <name type="scientific">Neophaeococcomyces mojaviensis</name>
    <dbReference type="NCBI Taxonomy" id="3383035"/>
    <lineage>
        <taxon>Eukaryota</taxon>
        <taxon>Fungi</taxon>
        <taxon>Dikarya</taxon>
        <taxon>Ascomycota</taxon>
        <taxon>Pezizomycotina</taxon>
        <taxon>Eurotiomycetes</taxon>
        <taxon>Chaetothyriomycetidae</taxon>
        <taxon>Chaetothyriales</taxon>
        <taxon>Chaetothyriales incertae sedis</taxon>
        <taxon>Neophaeococcomyces</taxon>
    </lineage>
</organism>
<proteinExistence type="predicted"/>
<evidence type="ECO:0000313" key="2">
    <source>
        <dbReference type="Proteomes" id="UP001172386"/>
    </source>
</evidence>
<sequence>MGMFTASRVQIATYLLGVCPFSIAFLVFLNSSVSFIVTDLIGREHGVGDAVGNLGFADELVALIACPFWGLLSDRIGVRLVCSIGYIIIGIALFVFVQAKNVYPQLLLGRLFFSVGGAAASTMVTAVLPTMSFIDQSSSEIPRRPNGHQPVPSIASEQTITPSNYRTHSQNPTSQASPSNIDSTSKIAGFVGMATGCGALIALSLFLPLPARFQKYGIDPGHALQYSYYIVGAIALVLAVVCLLGLHGLRSEQRKGWSFLLRGDEQSPSKSLFSAISLLYRAFLVGFTRTDVFIGYIGGFVARASSVGISLFVPLLVNATFLSSGLCASEQDHPAGLPDIKRRCPRAYVVAAELTGASQLVALLCAPLFGYWSSRATNKTLPLMFAAAVGIIGYPLFALKFDPHDDEKAERAVAFVAVCFIGISQIGAIVCSLGILTTGILAKAIDSNSISNPSTEQPNIPENEPLLATGEASKSREMNLTELKGSVAGVYSFYGGAAILLLTKVGGALFDSTTTAAPFYMMASFNAILLIATVAASLRGR</sequence>
<keyword evidence="2" id="KW-1185">Reference proteome</keyword>
<accession>A0ACC3AH54</accession>
<evidence type="ECO:0000313" key="1">
    <source>
        <dbReference type="EMBL" id="KAJ9662077.1"/>
    </source>
</evidence>
<comment type="caution">
    <text evidence="1">The sequence shown here is derived from an EMBL/GenBank/DDBJ whole genome shotgun (WGS) entry which is preliminary data.</text>
</comment>
<reference evidence="1" key="1">
    <citation type="submission" date="2022-10" db="EMBL/GenBank/DDBJ databases">
        <title>Culturing micro-colonial fungi from biological soil crusts in the Mojave desert and describing Neophaeococcomyces mojavensis, and introducing the new genera and species Taxawa tesnikishii.</title>
        <authorList>
            <person name="Kurbessoian T."/>
            <person name="Stajich J.E."/>
        </authorList>
    </citation>
    <scope>NUCLEOTIDE SEQUENCE</scope>
    <source>
        <strain evidence="1">JES_112</strain>
    </source>
</reference>